<dbReference type="VEuPathDB" id="FungiDB:MGYG_02764"/>
<accession>E4UNZ8</accession>
<keyword evidence="2" id="KW-1185">Reference proteome</keyword>
<dbReference type="InParanoid" id="E4UNZ8"/>
<dbReference type="Proteomes" id="UP000002669">
    <property type="component" value="Unassembled WGS sequence"/>
</dbReference>
<dbReference type="HOGENOM" id="CLU_1885277_0_0_1"/>
<evidence type="ECO:0000313" key="2">
    <source>
        <dbReference type="Proteomes" id="UP000002669"/>
    </source>
</evidence>
<gene>
    <name evidence="1" type="ORF">MGYG_02764</name>
</gene>
<protein>
    <submittedName>
        <fullName evidence="1">Uncharacterized protein</fullName>
    </submittedName>
</protein>
<dbReference type="GeneID" id="10030540"/>
<dbReference type="EMBL" id="DS989823">
    <property type="protein sequence ID" value="EFQ99751.1"/>
    <property type="molecule type" value="Genomic_DNA"/>
</dbReference>
<sequence>MTVCLISLISQSRRRFIAVSGSAGAASWQETGWRWSAESGPAGLVSWLGWVVREDPGVAAASLSSLGRSFASPEGAAKMDGRLPVRVNKPTRCLALRNALITFSAIQLQLSMTMMTTYLSSGINQSPVKCYQSVL</sequence>
<proteinExistence type="predicted"/>
<name>E4UNZ8_ARTGP</name>
<reference evidence="2" key="1">
    <citation type="journal article" date="2012" name="MBio">
        <title>Comparative genome analysis of Trichophyton rubrum and related dermatophytes reveals candidate genes involved in infection.</title>
        <authorList>
            <person name="Martinez D.A."/>
            <person name="Oliver B.G."/>
            <person name="Graeser Y."/>
            <person name="Goldberg J.M."/>
            <person name="Li W."/>
            <person name="Martinez-Rossi N.M."/>
            <person name="Monod M."/>
            <person name="Shelest E."/>
            <person name="Barton R.C."/>
            <person name="Birch E."/>
            <person name="Brakhage A.A."/>
            <person name="Chen Z."/>
            <person name="Gurr S.J."/>
            <person name="Heiman D."/>
            <person name="Heitman J."/>
            <person name="Kosti I."/>
            <person name="Rossi A."/>
            <person name="Saif S."/>
            <person name="Samalova M."/>
            <person name="Saunders C.W."/>
            <person name="Shea T."/>
            <person name="Summerbell R.C."/>
            <person name="Xu J."/>
            <person name="Young S."/>
            <person name="Zeng Q."/>
            <person name="Birren B.W."/>
            <person name="Cuomo C.A."/>
            <person name="White T.C."/>
        </authorList>
    </citation>
    <scope>NUCLEOTIDE SEQUENCE [LARGE SCALE GENOMIC DNA]</scope>
    <source>
        <strain evidence="2">ATCC MYA-4604 / CBS 118893</strain>
    </source>
</reference>
<evidence type="ECO:0000313" key="1">
    <source>
        <dbReference type="EMBL" id="EFQ99751.1"/>
    </source>
</evidence>
<dbReference type="RefSeq" id="XP_003175234.1">
    <property type="nucleotide sequence ID" value="XM_003175186.1"/>
</dbReference>
<organism evidence="2">
    <name type="scientific">Arthroderma gypseum (strain ATCC MYA-4604 / CBS 118893)</name>
    <name type="common">Microsporum gypseum</name>
    <dbReference type="NCBI Taxonomy" id="535722"/>
    <lineage>
        <taxon>Eukaryota</taxon>
        <taxon>Fungi</taxon>
        <taxon>Dikarya</taxon>
        <taxon>Ascomycota</taxon>
        <taxon>Pezizomycotina</taxon>
        <taxon>Eurotiomycetes</taxon>
        <taxon>Eurotiomycetidae</taxon>
        <taxon>Onygenales</taxon>
        <taxon>Arthrodermataceae</taxon>
        <taxon>Nannizzia</taxon>
    </lineage>
</organism>
<dbReference type="AlphaFoldDB" id="E4UNZ8"/>